<organism evidence="15 16">
    <name type="scientific">Pseudooceanicola albus</name>
    <dbReference type="NCBI Taxonomy" id="2692189"/>
    <lineage>
        <taxon>Bacteria</taxon>
        <taxon>Pseudomonadati</taxon>
        <taxon>Pseudomonadota</taxon>
        <taxon>Alphaproteobacteria</taxon>
        <taxon>Rhodobacterales</taxon>
        <taxon>Paracoccaceae</taxon>
        <taxon>Pseudooceanicola</taxon>
    </lineage>
</organism>
<keyword evidence="7" id="KW-0479">Metal-binding</keyword>
<evidence type="ECO:0000256" key="3">
    <source>
        <dbReference type="ARBA" id="ARBA00022448"/>
    </source>
</evidence>
<comment type="similarity">
    <text evidence="2">Belongs to the HupC/HyaC/HydC family.</text>
</comment>
<comment type="caution">
    <text evidence="15">The sequence shown here is derived from an EMBL/GenBank/DDBJ whole genome shotgun (WGS) entry which is preliminary data.</text>
</comment>
<keyword evidence="9 13" id="KW-1133">Transmembrane helix</keyword>
<evidence type="ECO:0000256" key="13">
    <source>
        <dbReference type="SAM" id="Phobius"/>
    </source>
</evidence>
<dbReference type="GO" id="GO:0005506">
    <property type="term" value="F:iron ion binding"/>
    <property type="evidence" value="ECO:0007669"/>
    <property type="project" value="InterPro"/>
</dbReference>
<feature type="transmembrane region" description="Helical" evidence="13">
    <location>
        <begin position="134"/>
        <end position="156"/>
    </location>
</feature>
<comment type="subcellular location">
    <subcellularLocation>
        <location evidence="1">Cell membrane</location>
        <topology evidence="1">Multi-pass membrane protein</topology>
    </subcellularLocation>
</comment>
<evidence type="ECO:0000313" key="15">
    <source>
        <dbReference type="EMBL" id="MXN19692.1"/>
    </source>
</evidence>
<evidence type="ECO:0000256" key="5">
    <source>
        <dbReference type="ARBA" id="ARBA00022617"/>
    </source>
</evidence>
<keyword evidence="4" id="KW-1003">Cell membrane</keyword>
<dbReference type="PRINTS" id="PR00161">
    <property type="entry name" value="NIHGNASECYTB"/>
</dbReference>
<keyword evidence="11 13" id="KW-0472">Membrane</keyword>
<feature type="domain" description="Cytochrome b561 bacterial/Ni-hydrogenase" evidence="14">
    <location>
        <begin position="15"/>
        <end position="222"/>
    </location>
</feature>
<keyword evidence="6 13" id="KW-0812">Transmembrane</keyword>
<dbReference type="SUPFAM" id="SSF81342">
    <property type="entry name" value="Transmembrane di-heme cytochromes"/>
    <property type="match status" value="1"/>
</dbReference>
<dbReference type="Gene3D" id="1.20.950.20">
    <property type="entry name" value="Transmembrane di-heme cytochromes, Chain C"/>
    <property type="match status" value="1"/>
</dbReference>
<dbReference type="PANTHER" id="PTHR30485">
    <property type="entry name" value="NI/FE-HYDROGENASE 1 B-TYPE CYTOCHROME SUBUNIT"/>
    <property type="match status" value="1"/>
</dbReference>
<evidence type="ECO:0000256" key="8">
    <source>
        <dbReference type="ARBA" id="ARBA00022982"/>
    </source>
</evidence>
<keyword evidence="8" id="KW-0249">Electron transport</keyword>
<evidence type="ECO:0000259" key="14">
    <source>
        <dbReference type="Pfam" id="PF01292"/>
    </source>
</evidence>
<keyword evidence="10" id="KW-0408">Iron</keyword>
<dbReference type="GO" id="GO:0005886">
    <property type="term" value="C:plasma membrane"/>
    <property type="evidence" value="ECO:0007669"/>
    <property type="project" value="UniProtKB-SubCell"/>
</dbReference>
<evidence type="ECO:0000256" key="7">
    <source>
        <dbReference type="ARBA" id="ARBA00022723"/>
    </source>
</evidence>
<dbReference type="FunFam" id="1.20.950.20:FF:000003">
    <property type="entry name" value="Ni/Fe-hydrogenase 1 b-type cytochrome subunit"/>
    <property type="match status" value="1"/>
</dbReference>
<evidence type="ECO:0000256" key="4">
    <source>
        <dbReference type="ARBA" id="ARBA00022475"/>
    </source>
</evidence>
<dbReference type="NCBIfam" id="TIGR02125">
    <property type="entry name" value="CytB-hydogenase"/>
    <property type="match status" value="1"/>
</dbReference>
<evidence type="ECO:0000256" key="10">
    <source>
        <dbReference type="ARBA" id="ARBA00023004"/>
    </source>
</evidence>
<evidence type="ECO:0000256" key="2">
    <source>
        <dbReference type="ARBA" id="ARBA00008622"/>
    </source>
</evidence>
<sequence>MSHHTLPRPGASVFVYEWPVRLWHWANALFILVLIVSGWFIARPLPTMQIGEATHQFVMGYIRFAHFAAGQLLTVGFLGRIYWAFVGNHHARQAFYLPLWQKSWWRDVLHEARWYAFLESRPGIHVGHNPLAQIAMFLFMVVGMTFMIVTGFALYAEGAQRGSLPDQLFGWLHDALGNSQLMHSLHHLGMYFVVIFMTAHIYLAIREDIMSRQTMVSTMINGYRSFKDDDAA</sequence>
<dbReference type="InterPro" id="IPR016174">
    <property type="entry name" value="Di-haem_cyt_TM"/>
</dbReference>
<evidence type="ECO:0000256" key="12">
    <source>
        <dbReference type="ARBA" id="ARBA00072962"/>
    </source>
</evidence>
<keyword evidence="3" id="KW-0813">Transport</keyword>
<dbReference type="Pfam" id="PF01292">
    <property type="entry name" value="Ni_hydr_CYTB"/>
    <property type="match status" value="1"/>
</dbReference>
<dbReference type="GO" id="GO:0022904">
    <property type="term" value="P:respiratory electron transport chain"/>
    <property type="evidence" value="ECO:0007669"/>
    <property type="project" value="InterPro"/>
</dbReference>
<dbReference type="GO" id="GO:0020037">
    <property type="term" value="F:heme binding"/>
    <property type="evidence" value="ECO:0007669"/>
    <property type="project" value="TreeGrafter"/>
</dbReference>
<feature type="transmembrane region" description="Helical" evidence="13">
    <location>
        <begin position="188"/>
        <end position="205"/>
    </location>
</feature>
<dbReference type="RefSeq" id="WP_160895820.1">
    <property type="nucleotide sequence ID" value="NZ_WUMU01000020.1"/>
</dbReference>
<feature type="transmembrane region" description="Helical" evidence="13">
    <location>
        <begin position="22"/>
        <end position="42"/>
    </location>
</feature>
<reference evidence="15 16" key="1">
    <citation type="submission" date="2019-12" db="EMBL/GenBank/DDBJ databases">
        <authorList>
            <person name="Li M."/>
        </authorList>
    </citation>
    <scope>NUCLEOTIDE SEQUENCE [LARGE SCALE GENOMIC DNA]</scope>
    <source>
        <strain evidence="15 16">GBMRC 2024</strain>
    </source>
</reference>
<dbReference type="EMBL" id="WUMU01000020">
    <property type="protein sequence ID" value="MXN19692.1"/>
    <property type="molecule type" value="Genomic_DNA"/>
</dbReference>
<dbReference type="InterPro" id="IPR011577">
    <property type="entry name" value="Cyt_b561_bac/Ni-Hgenase"/>
</dbReference>
<dbReference type="AlphaFoldDB" id="A0A6L7G7Q3"/>
<gene>
    <name evidence="15" type="primary">cybH</name>
    <name evidence="15" type="ORF">GR170_17810</name>
</gene>
<accession>A0A6L7G7Q3</accession>
<keyword evidence="5" id="KW-0349">Heme</keyword>
<dbReference type="Proteomes" id="UP000477911">
    <property type="component" value="Unassembled WGS sequence"/>
</dbReference>
<dbReference type="InterPro" id="IPR000516">
    <property type="entry name" value="Ni-dep_Hydgase_cyt-B"/>
</dbReference>
<keyword evidence="16" id="KW-1185">Reference proteome</keyword>
<proteinExistence type="inferred from homology"/>
<evidence type="ECO:0000256" key="11">
    <source>
        <dbReference type="ARBA" id="ARBA00023136"/>
    </source>
</evidence>
<name>A0A6L7G7Q3_9RHOB</name>
<dbReference type="PANTHER" id="PTHR30485:SF0">
    <property type="entry name" value="NI_FE-HYDROGENASE 1 B-TYPE CYTOCHROME SUBUNIT-RELATED"/>
    <property type="match status" value="1"/>
</dbReference>
<protein>
    <recommendedName>
        <fullName evidence="12">Probable Ni/Fe-hydrogenase B-type cytochrome subunit</fullName>
    </recommendedName>
</protein>
<evidence type="ECO:0000256" key="6">
    <source>
        <dbReference type="ARBA" id="ARBA00022692"/>
    </source>
</evidence>
<evidence type="ECO:0000256" key="1">
    <source>
        <dbReference type="ARBA" id="ARBA00004651"/>
    </source>
</evidence>
<evidence type="ECO:0000256" key="9">
    <source>
        <dbReference type="ARBA" id="ARBA00022989"/>
    </source>
</evidence>
<dbReference type="GO" id="GO:0009055">
    <property type="term" value="F:electron transfer activity"/>
    <property type="evidence" value="ECO:0007669"/>
    <property type="project" value="InterPro"/>
</dbReference>
<evidence type="ECO:0000313" key="16">
    <source>
        <dbReference type="Proteomes" id="UP000477911"/>
    </source>
</evidence>
<dbReference type="InterPro" id="IPR051542">
    <property type="entry name" value="Hydrogenase_cytochrome"/>
</dbReference>